<organism evidence="1 2">
    <name type="scientific">Phascolarctos cinereus</name>
    <name type="common">Koala</name>
    <dbReference type="NCBI Taxonomy" id="38626"/>
    <lineage>
        <taxon>Eukaryota</taxon>
        <taxon>Metazoa</taxon>
        <taxon>Chordata</taxon>
        <taxon>Craniata</taxon>
        <taxon>Vertebrata</taxon>
        <taxon>Euteleostomi</taxon>
        <taxon>Mammalia</taxon>
        <taxon>Metatheria</taxon>
        <taxon>Diprotodontia</taxon>
        <taxon>Phascolarctidae</taxon>
        <taxon>Phascolarctos</taxon>
    </lineage>
</organism>
<dbReference type="Proteomes" id="UP000515140">
    <property type="component" value="Unplaced"/>
</dbReference>
<protein>
    <submittedName>
        <fullName evidence="2">Uncharacterized protein LOC110210734</fullName>
    </submittedName>
</protein>
<dbReference type="AlphaFoldDB" id="A0A6P5KIR1"/>
<proteinExistence type="predicted"/>
<dbReference type="PANTHER" id="PTHR47236">
    <property type="entry name" value="GENE, 32742-RELATED-RELATED"/>
    <property type="match status" value="1"/>
</dbReference>
<evidence type="ECO:0000313" key="1">
    <source>
        <dbReference type="Proteomes" id="UP000515140"/>
    </source>
</evidence>
<dbReference type="PANTHER" id="PTHR47236:SF5">
    <property type="entry name" value="GENE, 32742-RELATED"/>
    <property type="match status" value="1"/>
</dbReference>
<dbReference type="RefSeq" id="XP_020845478.1">
    <property type="nucleotide sequence ID" value="XM_020989819.1"/>
</dbReference>
<sequence>MPCPLKLGLLTQADREEWEQEAQVVLGVRRVLEGLGQAVEKLRQEGGRLHGQEKEMWRQQSKYQSKQSWHRTKKVVLHLSGEFQELVRETQGTLDGAISQLQYIRDLNRLQLLQIQAPKITLHIASSLPAIYAPDNAFHNSFFYQNDQNKLFILRECLASVGSFSLLLTHCLAHITAADLYQDSNPIFLKLFYEGLKACLSDAFSVKLQMSAIFQDRKSDQSIIAVLLKGEPTSEERDLLSHLFDTKVKFCKDPESPEESMKKNKRHLLFTHFEHFLKNKLSLEQQILTEENTTLGISKSSEAKSLPHFNPQEKKELDSLMQQLTKLLEKEDDF</sequence>
<dbReference type="InParanoid" id="A0A6P5KIR1"/>
<evidence type="ECO:0000313" key="2">
    <source>
        <dbReference type="RefSeq" id="XP_020845478.1"/>
    </source>
</evidence>
<accession>A0A6P5KIR1</accession>
<name>A0A6P5KIR1_PHACI</name>
<reference evidence="2" key="1">
    <citation type="submission" date="2025-08" db="UniProtKB">
        <authorList>
            <consortium name="RefSeq"/>
        </authorList>
    </citation>
    <scope>IDENTIFICATION</scope>
    <source>
        <tissue evidence="2">Spleen</tissue>
    </source>
</reference>
<dbReference type="KEGG" id="pcw:110210734"/>
<dbReference type="GeneID" id="110210734"/>
<keyword evidence="1" id="KW-1185">Reference proteome</keyword>
<gene>
    <name evidence="2" type="primary">LOC110210734</name>
</gene>